<dbReference type="WBParaSite" id="DME_0000197001-mRNA-1">
    <property type="protein sequence ID" value="DME_0000197001-mRNA-1"/>
    <property type="gene ID" value="DME_0000197001"/>
</dbReference>
<dbReference type="InterPro" id="IPR001478">
    <property type="entry name" value="PDZ"/>
</dbReference>
<dbReference type="Proteomes" id="UP000038040">
    <property type="component" value="Unplaced"/>
</dbReference>
<organism evidence="3 5">
    <name type="scientific">Dracunculus medinensis</name>
    <name type="common">Guinea worm</name>
    <dbReference type="NCBI Taxonomy" id="318479"/>
    <lineage>
        <taxon>Eukaryota</taxon>
        <taxon>Metazoa</taxon>
        <taxon>Ecdysozoa</taxon>
        <taxon>Nematoda</taxon>
        <taxon>Chromadorea</taxon>
        <taxon>Rhabditida</taxon>
        <taxon>Spirurina</taxon>
        <taxon>Dracunculoidea</taxon>
        <taxon>Dracunculidae</taxon>
        <taxon>Dracunculus</taxon>
    </lineage>
</organism>
<dbReference type="Pfam" id="PF00595">
    <property type="entry name" value="PDZ"/>
    <property type="match status" value="1"/>
</dbReference>
<evidence type="ECO:0000313" key="2">
    <source>
        <dbReference type="EMBL" id="VDN56357.1"/>
    </source>
</evidence>
<keyword evidence="4" id="KW-1185">Reference proteome</keyword>
<dbReference type="Proteomes" id="UP000274756">
    <property type="component" value="Unassembled WGS sequence"/>
</dbReference>
<name>A0A0N4U563_DRAME</name>
<dbReference type="InterPro" id="IPR036034">
    <property type="entry name" value="PDZ_sf"/>
</dbReference>
<evidence type="ECO:0000259" key="1">
    <source>
        <dbReference type="PROSITE" id="PS50106"/>
    </source>
</evidence>
<reference evidence="5" key="1">
    <citation type="submission" date="2017-02" db="UniProtKB">
        <authorList>
            <consortium name="WormBaseParasite"/>
        </authorList>
    </citation>
    <scope>IDENTIFICATION</scope>
</reference>
<dbReference type="OrthoDB" id="6022242at2759"/>
<protein>
    <submittedName>
        <fullName evidence="5">PDZ domain-containing protein</fullName>
    </submittedName>
</protein>
<evidence type="ECO:0000313" key="4">
    <source>
        <dbReference type="Proteomes" id="UP000274756"/>
    </source>
</evidence>
<proteinExistence type="predicted"/>
<evidence type="ECO:0000313" key="3">
    <source>
        <dbReference type="Proteomes" id="UP000038040"/>
    </source>
</evidence>
<dbReference type="CDD" id="cd00136">
    <property type="entry name" value="PDZ_canonical"/>
    <property type="match status" value="1"/>
</dbReference>
<dbReference type="SMART" id="SM00228">
    <property type="entry name" value="PDZ"/>
    <property type="match status" value="1"/>
</dbReference>
<gene>
    <name evidence="2" type="ORF">DME_LOCUS6330</name>
</gene>
<dbReference type="Gene3D" id="2.30.42.10">
    <property type="match status" value="1"/>
</dbReference>
<sequence>MVFCNREFKLSLLNDADYNGNTYNTYILNSKEKGYNSGFDEINPPFLNNNDNFDFVPYEQNNFEVKLKPDSNVVGLLAFQLVGNRTSGVFIRCVDQTSEQSKQLRDGDRISEVCGIDVKKMTCDQIATILRTSLIKNGFVVLKVTAKICKKITQSPKCAIIPNPRMNGESSFMGDCTIKYNKTGQSISECSWESDNLDESFQDYMRLKGLYKRGLVLAQRDLRVLCSVFLAEFSLKSELEYLQQSI</sequence>
<dbReference type="EMBL" id="UYYG01001155">
    <property type="protein sequence ID" value="VDN56357.1"/>
    <property type="molecule type" value="Genomic_DNA"/>
</dbReference>
<dbReference type="PROSITE" id="PS50106">
    <property type="entry name" value="PDZ"/>
    <property type="match status" value="1"/>
</dbReference>
<evidence type="ECO:0000313" key="5">
    <source>
        <dbReference type="WBParaSite" id="DME_0000197001-mRNA-1"/>
    </source>
</evidence>
<feature type="domain" description="PDZ" evidence="1">
    <location>
        <begin position="64"/>
        <end position="133"/>
    </location>
</feature>
<accession>A0A0N4U563</accession>
<reference evidence="2 4" key="2">
    <citation type="submission" date="2018-11" db="EMBL/GenBank/DDBJ databases">
        <authorList>
            <consortium name="Pathogen Informatics"/>
        </authorList>
    </citation>
    <scope>NUCLEOTIDE SEQUENCE [LARGE SCALE GENOMIC DNA]</scope>
</reference>
<dbReference type="SUPFAM" id="SSF50156">
    <property type="entry name" value="PDZ domain-like"/>
    <property type="match status" value="1"/>
</dbReference>
<dbReference type="AlphaFoldDB" id="A0A0N4U563"/>